<comment type="caution">
    <text evidence="2">The sequence shown here is derived from an EMBL/GenBank/DDBJ whole genome shotgun (WGS) entry which is preliminary data.</text>
</comment>
<feature type="region of interest" description="Disordered" evidence="1">
    <location>
        <begin position="1"/>
        <end position="78"/>
    </location>
</feature>
<feature type="compositionally biased region" description="Basic and acidic residues" evidence="1">
    <location>
        <begin position="65"/>
        <end position="78"/>
    </location>
</feature>
<gene>
    <name evidence="2" type="ORF">OV287_05865</name>
</gene>
<feature type="compositionally biased region" description="Basic residues" evidence="1">
    <location>
        <begin position="36"/>
        <end position="48"/>
    </location>
</feature>
<organism evidence="2 3">
    <name type="scientific">Archangium lansingense</name>
    <dbReference type="NCBI Taxonomy" id="2995310"/>
    <lineage>
        <taxon>Bacteria</taxon>
        <taxon>Pseudomonadati</taxon>
        <taxon>Myxococcota</taxon>
        <taxon>Myxococcia</taxon>
        <taxon>Myxococcales</taxon>
        <taxon>Cystobacterineae</taxon>
        <taxon>Archangiaceae</taxon>
        <taxon>Archangium</taxon>
    </lineage>
</organism>
<proteinExistence type="predicted"/>
<dbReference type="RefSeq" id="WP_267532990.1">
    <property type="nucleotide sequence ID" value="NZ_JAPNKA010000001.1"/>
</dbReference>
<evidence type="ECO:0000256" key="1">
    <source>
        <dbReference type="SAM" id="MobiDB-lite"/>
    </source>
</evidence>
<name>A0ABT3ZXG9_9BACT</name>
<evidence type="ECO:0000313" key="2">
    <source>
        <dbReference type="EMBL" id="MCY1074006.1"/>
    </source>
</evidence>
<protein>
    <submittedName>
        <fullName evidence="2">AHH domain-containing protein</fullName>
    </submittedName>
</protein>
<feature type="compositionally biased region" description="Basic and acidic residues" evidence="1">
    <location>
        <begin position="1"/>
        <end position="35"/>
    </location>
</feature>
<sequence length="342" mass="39027">MGKKTLEQAEKATQRAKDSAARADRAVQRAREYLKTRKTPAARARAKNRLKEKQELASTRQKAVQKAEADQQKAKQDNDHLQQLLAPETHRPTQDGGCVTRGSGGYICDVPGHNYRENGFNYQSTCAEKDWYNLDFSKEGEARDRFNTRLGLTFSMKPASEDPREPGNANLWWMGNGANFQTPGIPWVWNAHHVVAVGELKKLDLWMLLVLQKANYNVHKGWNIIFLPVHYPYGKVFQLPAHPQSKKNPAAKFHVHYSTMVKDKVMEVRQFFEEMAEQKGGHSLVSDKDCSGPKNSLEKFSQRMREPIRSLGVDSLQDKVNLNLLPKFIENRPQFASLLSKR</sequence>
<dbReference type="EMBL" id="JAPNKA010000001">
    <property type="protein sequence ID" value="MCY1074006.1"/>
    <property type="molecule type" value="Genomic_DNA"/>
</dbReference>
<dbReference type="Proteomes" id="UP001207654">
    <property type="component" value="Unassembled WGS sequence"/>
</dbReference>
<keyword evidence="3" id="KW-1185">Reference proteome</keyword>
<accession>A0ABT3ZXG9</accession>
<reference evidence="2 3" key="1">
    <citation type="submission" date="2022-11" db="EMBL/GenBank/DDBJ databases">
        <title>Minimal conservation of predation-associated metabolite biosynthetic gene clusters underscores biosynthetic potential of Myxococcota including descriptions for ten novel species: Archangium lansinium sp. nov., Myxococcus landrumus sp. nov., Nannocystis bai.</title>
        <authorList>
            <person name="Ahearne A."/>
            <person name="Stevens C."/>
            <person name="Phillips K."/>
        </authorList>
    </citation>
    <scope>NUCLEOTIDE SEQUENCE [LARGE SCALE GENOMIC DNA]</scope>
    <source>
        <strain evidence="2 3">MIWBW</strain>
    </source>
</reference>
<evidence type="ECO:0000313" key="3">
    <source>
        <dbReference type="Proteomes" id="UP001207654"/>
    </source>
</evidence>